<evidence type="ECO:0000259" key="6">
    <source>
        <dbReference type="PROSITE" id="PS50192"/>
    </source>
</evidence>
<comment type="caution">
    <text evidence="7">The sequence shown here is derived from an EMBL/GenBank/DDBJ whole genome shotgun (WGS) entry which is preliminary data.</text>
</comment>
<dbReference type="PROSITE" id="PS50192">
    <property type="entry name" value="T_SNARE"/>
    <property type="match status" value="1"/>
</dbReference>
<dbReference type="CDD" id="cd15841">
    <property type="entry name" value="SNARE_Qc"/>
    <property type="match status" value="1"/>
</dbReference>
<dbReference type="PANTHER" id="PTHR19305:SF35">
    <property type="entry name" value="SYNTAXIN-72"/>
    <property type="match status" value="1"/>
</dbReference>
<keyword evidence="5" id="KW-0812">Transmembrane</keyword>
<dbReference type="SUPFAM" id="SSF58038">
    <property type="entry name" value="SNARE fusion complex"/>
    <property type="match status" value="1"/>
</dbReference>
<evidence type="ECO:0000313" key="7">
    <source>
        <dbReference type="EMBL" id="KAL3676689.1"/>
    </source>
</evidence>
<protein>
    <recommendedName>
        <fullName evidence="6">t-SNARE coiled-coil homology domain-containing protein</fullName>
    </recommendedName>
</protein>
<dbReference type="InterPro" id="IPR000727">
    <property type="entry name" value="T_SNARE_dom"/>
</dbReference>
<keyword evidence="2" id="KW-0653">Protein transport</keyword>
<comment type="similarity">
    <text evidence="1">Belongs to the syntaxin family.</text>
</comment>
<sequence length="290" mass="32509">MSVTDLLTRVDTICKKYEKYDGDKKQDVTVYKNDRFMQLYTSLQADIEAALEKSNDASIEKNRAVVATLNAEVRRAKNTMREQFPKLTKYAGKKVKGVAPADLAVRPEMVAALTAKIDAIPDGVVAPSKPIKGKKGKIATPAENIKIDAMTPDEIMRSGQSQRSEESSAFSQEADQRKTKQDENLEVISEGLTTLGNMAHDLDEELERQSALVEEIDSKVDKAQTELRSTNARLRETLIKLRSNRNFVVDIVLLIVVMSIAAALYKSVIPFPSPLLILEIKLQTYFRQWY</sequence>
<evidence type="ECO:0000256" key="5">
    <source>
        <dbReference type="SAM" id="Phobius"/>
    </source>
</evidence>
<dbReference type="Proteomes" id="UP001633002">
    <property type="component" value="Unassembled WGS sequence"/>
</dbReference>
<reference evidence="7 8" key="1">
    <citation type="submission" date="2024-09" db="EMBL/GenBank/DDBJ databases">
        <title>Chromosome-scale assembly of Riccia sorocarpa.</title>
        <authorList>
            <person name="Paukszto L."/>
        </authorList>
    </citation>
    <scope>NUCLEOTIDE SEQUENCE [LARGE SCALE GENOMIC DNA]</scope>
    <source>
        <strain evidence="7">LP-2024</strain>
        <tissue evidence="7">Aerial parts of the thallus</tissue>
    </source>
</reference>
<evidence type="ECO:0000313" key="8">
    <source>
        <dbReference type="Proteomes" id="UP001633002"/>
    </source>
</evidence>
<dbReference type="PROSITE" id="PS00914">
    <property type="entry name" value="SYNTAXIN"/>
    <property type="match status" value="1"/>
</dbReference>
<feature type="transmembrane region" description="Helical" evidence="5">
    <location>
        <begin position="247"/>
        <end position="265"/>
    </location>
</feature>
<dbReference type="AlphaFoldDB" id="A0ABD3GG18"/>
<dbReference type="SMART" id="SM00397">
    <property type="entry name" value="t_SNARE"/>
    <property type="match status" value="1"/>
</dbReference>
<keyword evidence="3" id="KW-0175">Coiled coil</keyword>
<dbReference type="GO" id="GO:0015031">
    <property type="term" value="P:protein transport"/>
    <property type="evidence" value="ECO:0007669"/>
    <property type="project" value="UniProtKB-KW"/>
</dbReference>
<evidence type="ECO:0000256" key="4">
    <source>
        <dbReference type="SAM" id="MobiDB-lite"/>
    </source>
</evidence>
<organism evidence="7 8">
    <name type="scientific">Riccia sorocarpa</name>
    <dbReference type="NCBI Taxonomy" id="122646"/>
    <lineage>
        <taxon>Eukaryota</taxon>
        <taxon>Viridiplantae</taxon>
        <taxon>Streptophyta</taxon>
        <taxon>Embryophyta</taxon>
        <taxon>Marchantiophyta</taxon>
        <taxon>Marchantiopsida</taxon>
        <taxon>Marchantiidae</taxon>
        <taxon>Marchantiales</taxon>
        <taxon>Ricciaceae</taxon>
        <taxon>Riccia</taxon>
    </lineage>
</organism>
<feature type="compositionally biased region" description="Basic and acidic residues" evidence="4">
    <location>
        <begin position="174"/>
        <end position="183"/>
    </location>
</feature>
<evidence type="ECO:0000256" key="3">
    <source>
        <dbReference type="SAM" id="Coils"/>
    </source>
</evidence>
<dbReference type="EMBL" id="JBJQOH010000008">
    <property type="protein sequence ID" value="KAL3676689.1"/>
    <property type="molecule type" value="Genomic_DNA"/>
</dbReference>
<feature type="coiled-coil region" evidence="3">
    <location>
        <begin position="199"/>
        <end position="240"/>
    </location>
</feature>
<name>A0ABD3GG18_9MARC</name>
<feature type="domain" description="T-SNARE coiled-coil homology" evidence="6">
    <location>
        <begin position="175"/>
        <end position="237"/>
    </location>
</feature>
<keyword evidence="8" id="KW-1185">Reference proteome</keyword>
<accession>A0ABD3GG18</accession>
<keyword evidence="5" id="KW-1133">Transmembrane helix</keyword>
<gene>
    <name evidence="7" type="ORF">R1sor_026637</name>
</gene>
<keyword evidence="5" id="KW-0472">Membrane</keyword>
<dbReference type="PANTHER" id="PTHR19305">
    <property type="entry name" value="SYNAPTOSOMAL ASSOCIATED PROTEIN"/>
    <property type="match status" value="1"/>
</dbReference>
<dbReference type="Gene3D" id="1.20.5.110">
    <property type="match status" value="1"/>
</dbReference>
<evidence type="ECO:0000256" key="1">
    <source>
        <dbReference type="ARBA" id="ARBA00009063"/>
    </source>
</evidence>
<evidence type="ECO:0000256" key="2">
    <source>
        <dbReference type="ARBA" id="ARBA00022927"/>
    </source>
</evidence>
<dbReference type="InterPro" id="IPR006012">
    <property type="entry name" value="Syntaxin/epimorphin_CS"/>
</dbReference>
<proteinExistence type="inferred from homology"/>
<keyword evidence="2" id="KW-0813">Transport</keyword>
<feature type="region of interest" description="Disordered" evidence="4">
    <location>
        <begin position="150"/>
        <end position="183"/>
    </location>
</feature>